<evidence type="ECO:0000313" key="4">
    <source>
        <dbReference type="Proteomes" id="UP000284605"/>
    </source>
</evidence>
<dbReference type="RefSeq" id="WP_119782729.1">
    <property type="nucleotide sequence ID" value="NZ_QYUK01000016.1"/>
</dbReference>
<dbReference type="Pfam" id="PF13454">
    <property type="entry name" value="NAD_binding_9"/>
    <property type="match status" value="1"/>
</dbReference>
<sequence length="410" mass="44673">MRIAIIGAGFTGAQLTLELLRRAPRGTTILLFERSGVFGPGLAYSTVHAGHLLNVRAANMSALEDDPSHFLRWLWARDLPEQPASSIPPSGHAFVPRGIYGQYLAEALAEAERDAHPRVVVERLSRQVVNIDETEDGVFLRLAEGGEVAADLAVLATGNNPPAWPGPDGIEDVAPARLIADPWDDSAIARIGPDDPVVILGTGLTTVDVVTLLGQRGHRGQITAVSRRGLLSRVHEQTRSWKLIREPGSVPPTITAYARWVRGEVKQAAAEGIDWRSVIDALRPHTRGLWRSLPMVERRRFLRHLRPWWDVHRHRMAPQVAAGIEQLTAAGTFRIVAGRITGWAAAPTGVAITLAPRAMAAPPAHRDRLRGELYRPLGRLPAPGRSADARAAGRGPRPPRSALPGPRRDR</sequence>
<dbReference type="InterPro" id="IPR038732">
    <property type="entry name" value="HpyO/CreE_NAD-binding"/>
</dbReference>
<dbReference type="InterPro" id="IPR052189">
    <property type="entry name" value="L-asp_N-monooxygenase_NS-form"/>
</dbReference>
<accession>A0A418VU51</accession>
<name>A0A418VU51_9PROT</name>
<dbReference type="SUPFAM" id="SSF51905">
    <property type="entry name" value="FAD/NAD(P)-binding domain"/>
    <property type="match status" value="1"/>
</dbReference>
<evidence type="ECO:0000256" key="1">
    <source>
        <dbReference type="SAM" id="MobiDB-lite"/>
    </source>
</evidence>
<dbReference type="PANTHER" id="PTHR40254">
    <property type="entry name" value="BLR0577 PROTEIN"/>
    <property type="match status" value="1"/>
</dbReference>
<protein>
    <recommendedName>
        <fullName evidence="2">FAD-dependent urate hydroxylase HpyO/Asp monooxygenase CreE-like FAD/NAD(P)-binding domain-containing protein</fullName>
    </recommendedName>
</protein>
<evidence type="ECO:0000313" key="3">
    <source>
        <dbReference type="EMBL" id="RJF80677.1"/>
    </source>
</evidence>
<gene>
    <name evidence="3" type="ORF">D3874_26630</name>
</gene>
<reference evidence="3 4" key="1">
    <citation type="submission" date="2018-09" db="EMBL/GenBank/DDBJ databases">
        <authorList>
            <person name="Zhu H."/>
        </authorList>
    </citation>
    <scope>NUCLEOTIDE SEQUENCE [LARGE SCALE GENOMIC DNA]</scope>
    <source>
        <strain evidence="3 4">K1W22B-8</strain>
    </source>
</reference>
<dbReference type="PANTHER" id="PTHR40254:SF1">
    <property type="entry name" value="BLR0577 PROTEIN"/>
    <property type="match status" value="1"/>
</dbReference>
<organism evidence="3 4">
    <name type="scientific">Oleomonas cavernae</name>
    <dbReference type="NCBI Taxonomy" id="2320859"/>
    <lineage>
        <taxon>Bacteria</taxon>
        <taxon>Pseudomonadati</taxon>
        <taxon>Pseudomonadota</taxon>
        <taxon>Alphaproteobacteria</taxon>
        <taxon>Acetobacterales</taxon>
        <taxon>Acetobacteraceae</taxon>
        <taxon>Oleomonas</taxon>
    </lineage>
</organism>
<keyword evidence="4" id="KW-1185">Reference proteome</keyword>
<feature type="compositionally biased region" description="Low complexity" evidence="1">
    <location>
        <begin position="381"/>
        <end position="395"/>
    </location>
</feature>
<dbReference type="OrthoDB" id="101972at2"/>
<feature type="domain" description="FAD-dependent urate hydroxylase HpyO/Asp monooxygenase CreE-like FAD/NAD(P)-binding" evidence="2">
    <location>
        <begin position="4"/>
        <end position="159"/>
    </location>
</feature>
<feature type="region of interest" description="Disordered" evidence="1">
    <location>
        <begin position="373"/>
        <end position="410"/>
    </location>
</feature>
<dbReference type="Gene3D" id="3.50.50.60">
    <property type="entry name" value="FAD/NAD(P)-binding domain"/>
    <property type="match status" value="1"/>
</dbReference>
<evidence type="ECO:0000259" key="2">
    <source>
        <dbReference type="Pfam" id="PF13454"/>
    </source>
</evidence>
<dbReference type="InterPro" id="IPR036188">
    <property type="entry name" value="FAD/NAD-bd_sf"/>
</dbReference>
<comment type="caution">
    <text evidence="3">The sequence shown here is derived from an EMBL/GenBank/DDBJ whole genome shotgun (WGS) entry which is preliminary data.</text>
</comment>
<proteinExistence type="predicted"/>
<dbReference type="EMBL" id="QYUK01000016">
    <property type="protein sequence ID" value="RJF80677.1"/>
    <property type="molecule type" value="Genomic_DNA"/>
</dbReference>
<dbReference type="Proteomes" id="UP000284605">
    <property type="component" value="Unassembled WGS sequence"/>
</dbReference>
<dbReference type="AlphaFoldDB" id="A0A418VU51"/>